<accession>A0A6L5R161</accession>
<dbReference type="CDD" id="cd06170">
    <property type="entry name" value="LuxR_C_like"/>
    <property type="match status" value="1"/>
</dbReference>
<keyword evidence="3" id="KW-0804">Transcription</keyword>
<dbReference type="InterPro" id="IPR036388">
    <property type="entry name" value="WH-like_DNA-bd_sf"/>
</dbReference>
<keyword evidence="2 5" id="KW-0238">DNA-binding</keyword>
<dbReference type="SUPFAM" id="SSF46894">
    <property type="entry name" value="C-terminal effector domain of the bipartite response regulators"/>
    <property type="match status" value="1"/>
</dbReference>
<dbReference type="InterPro" id="IPR011990">
    <property type="entry name" value="TPR-like_helical_dom_sf"/>
</dbReference>
<protein>
    <submittedName>
        <fullName evidence="5">DNA-binding response regulator</fullName>
    </submittedName>
</protein>
<keyword evidence="1" id="KW-0805">Transcription regulation</keyword>
<dbReference type="InterPro" id="IPR016032">
    <property type="entry name" value="Sig_transdc_resp-reg_C-effctor"/>
</dbReference>
<dbReference type="PROSITE" id="PS50043">
    <property type="entry name" value="HTH_LUXR_2"/>
    <property type="match status" value="1"/>
</dbReference>
<dbReference type="PANTHER" id="PTHR44688">
    <property type="entry name" value="DNA-BINDING TRANSCRIPTIONAL ACTIVATOR DEVR_DOSR"/>
    <property type="match status" value="1"/>
</dbReference>
<name>A0A6L5R161_9MICO</name>
<dbReference type="PROSITE" id="PS00622">
    <property type="entry name" value="HTH_LUXR_1"/>
    <property type="match status" value="1"/>
</dbReference>
<dbReference type="Pfam" id="PF00196">
    <property type="entry name" value="GerE"/>
    <property type="match status" value="1"/>
</dbReference>
<evidence type="ECO:0000313" key="5">
    <source>
        <dbReference type="EMBL" id="MRX43178.1"/>
    </source>
</evidence>
<feature type="domain" description="HTH luxR-type" evidence="4">
    <location>
        <begin position="476"/>
        <end position="541"/>
    </location>
</feature>
<dbReference type="Proteomes" id="UP000476511">
    <property type="component" value="Unassembled WGS sequence"/>
</dbReference>
<comment type="caution">
    <text evidence="5">The sequence shown here is derived from an EMBL/GenBank/DDBJ whole genome shotgun (WGS) entry which is preliminary data.</text>
</comment>
<dbReference type="EMBL" id="WKJD01000009">
    <property type="protein sequence ID" value="MRX43178.1"/>
    <property type="molecule type" value="Genomic_DNA"/>
</dbReference>
<evidence type="ECO:0000256" key="3">
    <source>
        <dbReference type="ARBA" id="ARBA00023163"/>
    </source>
</evidence>
<dbReference type="SMART" id="SM00421">
    <property type="entry name" value="HTH_LUXR"/>
    <property type="match status" value="1"/>
</dbReference>
<evidence type="ECO:0000259" key="4">
    <source>
        <dbReference type="PROSITE" id="PS50043"/>
    </source>
</evidence>
<evidence type="ECO:0000256" key="2">
    <source>
        <dbReference type="ARBA" id="ARBA00023125"/>
    </source>
</evidence>
<proteinExistence type="predicted"/>
<dbReference type="GO" id="GO:0003677">
    <property type="term" value="F:DNA binding"/>
    <property type="evidence" value="ECO:0007669"/>
    <property type="project" value="UniProtKB-KW"/>
</dbReference>
<dbReference type="InterPro" id="IPR000792">
    <property type="entry name" value="Tscrpt_reg_LuxR_C"/>
</dbReference>
<sequence length="543" mass="57853">MVAATILEQARTAYAERRWSDAVDRYDRAEGGPATLSGDDLDRFAMAADLVGLGERVIELGTLAHEAHLAAGRADRAAYTATWISLQSMNSGNPSQGMGWLARAQRLIERLDEPGAAAGFVLVPEALGALYAGEAGRAIELFGRAGEIAERTDDPDVAAFALLGSGQAAIMAGDPSRGIRMLDEVMVSVTAGEVGPVPSGIVYCAVIGYCHLTFELGRAVEWTRALDRWCGEQPSLVAFSGQCHAHRAELFRLHGAWTDAMTAAQLAEERLVAGDFGAAFGAHYQQAEVLRLRGEFDAAEARFLKAAESGWDPQPGLALLRLDEGRAALAQSLMRRSAQGADPATRCHLLPAVVSIEVAAGDLDAARAAADELAAMQRSNASVMLRAIAAYADGEVRLAGEDAAGAFTRLRAAREAWVEVGAPYEVARCRVLMARAHRDLDEDEAAEPEEELAESAFAELGAVVALAALARQRGERAPGDTPLTGREAEVLRLVARGITNREIASELHLSEKTVARHLSNIFAKLDVPSRAAATAYAFEHRLV</sequence>
<evidence type="ECO:0000256" key="1">
    <source>
        <dbReference type="ARBA" id="ARBA00023015"/>
    </source>
</evidence>
<gene>
    <name evidence="5" type="ORF">GJR97_05485</name>
</gene>
<dbReference type="RefSeq" id="WP_154345523.1">
    <property type="nucleotide sequence ID" value="NZ_WKJD01000009.1"/>
</dbReference>
<dbReference type="Gene3D" id="1.25.40.10">
    <property type="entry name" value="Tetratricopeptide repeat domain"/>
    <property type="match status" value="1"/>
</dbReference>
<dbReference type="Gene3D" id="1.10.10.10">
    <property type="entry name" value="Winged helix-like DNA-binding domain superfamily/Winged helix DNA-binding domain"/>
    <property type="match status" value="1"/>
</dbReference>
<dbReference type="AlphaFoldDB" id="A0A6L5R161"/>
<dbReference type="PANTHER" id="PTHR44688:SF16">
    <property type="entry name" value="DNA-BINDING TRANSCRIPTIONAL ACTIVATOR DEVR_DOSR"/>
    <property type="match status" value="1"/>
</dbReference>
<dbReference type="GO" id="GO:0006355">
    <property type="term" value="P:regulation of DNA-templated transcription"/>
    <property type="evidence" value="ECO:0007669"/>
    <property type="project" value="InterPro"/>
</dbReference>
<organism evidence="5 6">
    <name type="scientific">Agromyces kandeliae</name>
    <dbReference type="NCBI Taxonomy" id="2666141"/>
    <lineage>
        <taxon>Bacteria</taxon>
        <taxon>Bacillati</taxon>
        <taxon>Actinomycetota</taxon>
        <taxon>Actinomycetes</taxon>
        <taxon>Micrococcales</taxon>
        <taxon>Microbacteriaceae</taxon>
        <taxon>Agromyces</taxon>
    </lineage>
</organism>
<reference evidence="5 6" key="1">
    <citation type="submission" date="2019-11" db="EMBL/GenBank/DDBJ databases">
        <title>Agromyces kandeliae sp. nov., isolated from mangrove soil.</title>
        <authorList>
            <person name="Wang R."/>
        </authorList>
    </citation>
    <scope>NUCLEOTIDE SEQUENCE [LARGE SCALE GENOMIC DNA]</scope>
    <source>
        <strain evidence="5 6">Q22</strain>
    </source>
</reference>
<evidence type="ECO:0000313" key="6">
    <source>
        <dbReference type="Proteomes" id="UP000476511"/>
    </source>
</evidence>
<dbReference type="PRINTS" id="PR00038">
    <property type="entry name" value="HTHLUXR"/>
</dbReference>
<keyword evidence="6" id="KW-1185">Reference proteome</keyword>